<organism evidence="20 21">
    <name type="scientific">Dolichospermum planctonicum</name>
    <dbReference type="NCBI Taxonomy" id="136072"/>
    <lineage>
        <taxon>Bacteria</taxon>
        <taxon>Bacillati</taxon>
        <taxon>Cyanobacteriota</taxon>
        <taxon>Cyanophyceae</taxon>
        <taxon>Nostocales</taxon>
        <taxon>Aphanizomenonaceae</taxon>
        <taxon>Dolichospermum</taxon>
    </lineage>
</organism>
<feature type="active site" description="Proton donor" evidence="16">
    <location>
        <position position="83"/>
    </location>
</feature>
<dbReference type="Pfam" id="PF00383">
    <property type="entry name" value="dCMP_cyt_deam_1"/>
    <property type="match status" value="1"/>
</dbReference>
<keyword evidence="11 15" id="KW-0560">Oxidoreductase</keyword>
<dbReference type="FunFam" id="3.40.140.10:FF:000025">
    <property type="entry name" value="Riboflavin biosynthesis protein RibD"/>
    <property type="match status" value="1"/>
</dbReference>
<feature type="binding site" evidence="18">
    <location>
        <position position="115"/>
    </location>
    <ligand>
        <name>Zn(2+)</name>
        <dbReference type="ChEBI" id="CHEBI:29105"/>
        <note>catalytic</note>
    </ligand>
</feature>
<comment type="similarity">
    <text evidence="4 15">In the N-terminal section; belongs to the cytidine and deoxycytidylate deaminase family.</text>
</comment>
<comment type="similarity">
    <text evidence="5 15">In the C-terminal section; belongs to the HTP reductase family.</text>
</comment>
<keyword evidence="7 15" id="KW-0479">Metal-binding</keyword>
<comment type="function">
    <text evidence="1 15">Converts 2,5-diamino-6-(ribosylamino)-4(3h)-pyrimidinone 5'-phosphate into 5-amino-6-(ribosylamino)-2,4(1h,3h)-pyrimidinedione 5'-phosphate.</text>
</comment>
<feature type="binding site" evidence="17">
    <location>
        <position position="319"/>
    </location>
    <ligand>
        <name>substrate</name>
    </ligand>
</feature>
<evidence type="ECO:0000256" key="1">
    <source>
        <dbReference type="ARBA" id="ARBA00002151"/>
    </source>
</evidence>
<keyword evidence="6 15" id="KW-0686">Riboflavin biosynthesis</keyword>
<dbReference type="NCBIfam" id="TIGR00227">
    <property type="entry name" value="ribD_Cterm"/>
    <property type="match status" value="1"/>
</dbReference>
<dbReference type="EC" id="3.5.4.26" evidence="15"/>
<dbReference type="NCBIfam" id="TIGR00326">
    <property type="entry name" value="eubact_ribD"/>
    <property type="match status" value="1"/>
</dbReference>
<comment type="catalytic activity">
    <reaction evidence="14 15">
        <text>2,5-diamino-6-hydroxy-4-(5-phosphoribosylamino)-pyrimidine + H2O + H(+) = 5-amino-6-(5-phospho-D-ribosylamino)uracil + NH4(+)</text>
        <dbReference type="Rhea" id="RHEA:21868"/>
        <dbReference type="ChEBI" id="CHEBI:15377"/>
        <dbReference type="ChEBI" id="CHEBI:15378"/>
        <dbReference type="ChEBI" id="CHEBI:28938"/>
        <dbReference type="ChEBI" id="CHEBI:58453"/>
        <dbReference type="ChEBI" id="CHEBI:58614"/>
        <dbReference type="EC" id="3.5.4.26"/>
    </reaction>
</comment>
<evidence type="ECO:0000256" key="13">
    <source>
        <dbReference type="ARBA" id="ARBA00049861"/>
    </source>
</evidence>
<dbReference type="InterPro" id="IPR004794">
    <property type="entry name" value="Eubact_RibD"/>
</dbReference>
<feature type="binding site" evidence="17">
    <location>
        <position position="227"/>
    </location>
    <ligand>
        <name>NADP(+)</name>
        <dbReference type="ChEBI" id="CHEBI:58349"/>
    </ligand>
</feature>
<name>A0A480AEF0_9CYAN</name>
<dbReference type="SUPFAM" id="SSF53597">
    <property type="entry name" value="Dihydrofolate reductase-like"/>
    <property type="match status" value="1"/>
</dbReference>
<evidence type="ECO:0000256" key="11">
    <source>
        <dbReference type="ARBA" id="ARBA00023002"/>
    </source>
</evidence>
<dbReference type="GO" id="GO:0008270">
    <property type="term" value="F:zinc ion binding"/>
    <property type="evidence" value="ECO:0007669"/>
    <property type="project" value="InterPro"/>
</dbReference>
<proteinExistence type="inferred from homology"/>
<dbReference type="Gene3D" id="3.40.430.10">
    <property type="entry name" value="Dihydrofolate Reductase, subunit A"/>
    <property type="match status" value="1"/>
</dbReference>
<evidence type="ECO:0000256" key="18">
    <source>
        <dbReference type="PIRSR" id="PIRSR006769-3"/>
    </source>
</evidence>
<evidence type="ECO:0000313" key="21">
    <source>
        <dbReference type="Proteomes" id="UP000299367"/>
    </source>
</evidence>
<keyword evidence="8 15" id="KW-0378">Hydrolase</keyword>
<dbReference type="PIRSF" id="PIRSF006769">
    <property type="entry name" value="RibD"/>
    <property type="match status" value="1"/>
</dbReference>
<feature type="binding site" evidence="18">
    <location>
        <position position="81"/>
    </location>
    <ligand>
        <name>Zn(2+)</name>
        <dbReference type="ChEBI" id="CHEBI:29105"/>
        <note>catalytic</note>
    </ligand>
</feature>
<comment type="pathway">
    <text evidence="2 15">Cofactor biosynthesis; riboflavin biosynthesis; 5-amino-6-(D-ribitylamino)uracil from GTP: step 2/4.</text>
</comment>
<dbReference type="InterPro" id="IPR011549">
    <property type="entry name" value="RibD_C"/>
</dbReference>
<evidence type="ECO:0000256" key="5">
    <source>
        <dbReference type="ARBA" id="ARBA00007417"/>
    </source>
</evidence>
<dbReference type="GO" id="GO:0008835">
    <property type="term" value="F:diaminohydroxyphosphoribosylaminopyrimidine deaminase activity"/>
    <property type="evidence" value="ECO:0007669"/>
    <property type="project" value="UniProtKB-EC"/>
</dbReference>
<comment type="pathway">
    <text evidence="3 15">Cofactor biosynthesis; riboflavin biosynthesis; 5-amino-6-(D-ribitylamino)uracil from GTP: step 3/4.</text>
</comment>
<keyword evidence="9 15" id="KW-0862">Zinc</keyword>
<feature type="binding site" evidence="17">
    <location>
        <position position="215"/>
    </location>
    <ligand>
        <name>substrate</name>
    </ligand>
</feature>
<feature type="domain" description="CMP/dCMP-type deaminase" evidence="19">
    <location>
        <begin position="32"/>
        <end position="154"/>
    </location>
</feature>
<evidence type="ECO:0000256" key="7">
    <source>
        <dbReference type="ARBA" id="ARBA00022723"/>
    </source>
</evidence>
<dbReference type="EMBL" id="BJCF01000008">
    <property type="protein sequence ID" value="GCL41481.1"/>
    <property type="molecule type" value="Genomic_DNA"/>
</dbReference>
<dbReference type="GO" id="GO:0050661">
    <property type="term" value="F:NADP binding"/>
    <property type="evidence" value="ECO:0007669"/>
    <property type="project" value="InterPro"/>
</dbReference>
<dbReference type="Proteomes" id="UP000299367">
    <property type="component" value="Unassembled WGS sequence"/>
</dbReference>
<sequence length="392" mass="42244">MDKHPEISPTSLSFPEDPLVEQPVVTEIIANDFDSAMMLRCLELAAMALGQTSPNPLVGAVVVQNGEVVGEGFHPRAGEPHAEVFALRAAGERARGSTIYVSLEPCNHYGRTPPCSEALINAGVSKVVVGMVDPNPLVAGGGMARLRAAGIEVVVGVEEAACRRLNEGFIHRILYQRPLGILKYAMTLDGKIATTSGHSTWVTNQDARTEVHRLRAACDAVVVGGNTVIQDNPYLTSHNSNAHNPLRVVMSRSLNLPEQARLWDTREAPTLVFTEVGSSQTFQNMLREKGVEVLEFRSLTPEQVMTHLYERGFCSVLWECGGILAANAIAQGAVQKIMAFIAPKIIGGNHAPTPVGDLGLTSMTQALPLERVSWRIVGSDCLVEGYLPSVIK</sequence>
<dbReference type="Pfam" id="PF01872">
    <property type="entry name" value="RibD_C"/>
    <property type="match status" value="1"/>
</dbReference>
<evidence type="ECO:0000256" key="17">
    <source>
        <dbReference type="PIRSR" id="PIRSR006769-2"/>
    </source>
</evidence>
<evidence type="ECO:0000256" key="10">
    <source>
        <dbReference type="ARBA" id="ARBA00022857"/>
    </source>
</evidence>
<evidence type="ECO:0000313" key="20">
    <source>
        <dbReference type="EMBL" id="GCL41481.1"/>
    </source>
</evidence>
<dbReference type="InterPro" id="IPR002125">
    <property type="entry name" value="CMP_dCMP_dom"/>
</dbReference>
<dbReference type="EC" id="1.1.1.193" evidence="15"/>
<dbReference type="InterPro" id="IPR024072">
    <property type="entry name" value="DHFR-like_dom_sf"/>
</dbReference>
<accession>A0A480AEF0</accession>
<evidence type="ECO:0000256" key="9">
    <source>
        <dbReference type="ARBA" id="ARBA00022833"/>
    </source>
</evidence>
<feature type="binding site" evidence="17">
    <location>
        <position position="185"/>
    </location>
    <ligand>
        <name>NADP(+)</name>
        <dbReference type="ChEBI" id="CHEBI:58349"/>
    </ligand>
</feature>
<comment type="caution">
    <text evidence="20">The sequence shown here is derived from an EMBL/GenBank/DDBJ whole genome shotgun (WGS) entry which is preliminary data.</text>
</comment>
<keyword evidence="12" id="KW-0511">Multifunctional enzyme</keyword>
<feature type="binding site" evidence="17">
    <location>
        <position position="199"/>
    </location>
    <ligand>
        <name>NADP(+)</name>
        <dbReference type="ChEBI" id="CHEBI:58349"/>
    </ligand>
</feature>
<evidence type="ECO:0000256" key="12">
    <source>
        <dbReference type="ARBA" id="ARBA00023268"/>
    </source>
</evidence>
<dbReference type="PANTHER" id="PTHR38011:SF7">
    <property type="entry name" value="2,5-DIAMINO-6-RIBOSYLAMINO-4(3H)-PYRIMIDINONE 5'-PHOSPHATE REDUCTASE"/>
    <property type="match status" value="1"/>
</dbReference>
<evidence type="ECO:0000256" key="4">
    <source>
        <dbReference type="ARBA" id="ARBA00005259"/>
    </source>
</evidence>
<dbReference type="RefSeq" id="WP_137907203.1">
    <property type="nucleotide sequence ID" value="NZ_BJCF01000008.1"/>
</dbReference>
<dbReference type="PROSITE" id="PS00903">
    <property type="entry name" value="CYT_DCMP_DEAMINASES_1"/>
    <property type="match status" value="1"/>
</dbReference>
<dbReference type="PROSITE" id="PS51747">
    <property type="entry name" value="CYT_DCMP_DEAMINASES_2"/>
    <property type="match status" value="1"/>
</dbReference>
<dbReference type="SUPFAM" id="SSF53927">
    <property type="entry name" value="Cytidine deaminase-like"/>
    <property type="match status" value="1"/>
</dbReference>
<evidence type="ECO:0000256" key="2">
    <source>
        <dbReference type="ARBA" id="ARBA00004882"/>
    </source>
</evidence>
<feature type="binding site" evidence="17">
    <location>
        <position position="235"/>
    </location>
    <ligand>
        <name>substrate</name>
    </ligand>
</feature>
<dbReference type="OrthoDB" id="9800865at2"/>
<evidence type="ECO:0000259" key="19">
    <source>
        <dbReference type="PROSITE" id="PS51747"/>
    </source>
</evidence>
<gene>
    <name evidence="20" type="ORF">NIES80_11760</name>
</gene>
<dbReference type="PANTHER" id="PTHR38011">
    <property type="entry name" value="DIHYDROFOLATE REDUCTASE FAMILY PROTEIN (AFU_ORTHOLOGUE AFUA_8G06820)"/>
    <property type="match status" value="1"/>
</dbReference>
<feature type="binding site" evidence="18">
    <location>
        <position position="106"/>
    </location>
    <ligand>
        <name>Zn(2+)</name>
        <dbReference type="ChEBI" id="CHEBI:29105"/>
        <note>catalytic</note>
    </ligand>
</feature>
<reference evidence="21" key="1">
    <citation type="submission" date="2019-02" db="EMBL/GenBank/DDBJ databases">
        <title>Draft genome sequence of Dolichospermum planctonicum NIES-80.</title>
        <authorList>
            <person name="Yamaguchi H."/>
            <person name="Suzuki S."/>
            <person name="Kawachi M."/>
        </authorList>
    </citation>
    <scope>NUCLEOTIDE SEQUENCE [LARGE SCALE GENOMIC DNA]</scope>
    <source>
        <strain evidence="21">NIES-80</strain>
    </source>
</reference>
<comment type="catalytic activity">
    <reaction evidence="13 15">
        <text>5-amino-6-(5-phospho-D-ribitylamino)uracil + NADP(+) = 5-amino-6-(5-phospho-D-ribosylamino)uracil + NADPH + H(+)</text>
        <dbReference type="Rhea" id="RHEA:17845"/>
        <dbReference type="ChEBI" id="CHEBI:15378"/>
        <dbReference type="ChEBI" id="CHEBI:57783"/>
        <dbReference type="ChEBI" id="CHEBI:58349"/>
        <dbReference type="ChEBI" id="CHEBI:58421"/>
        <dbReference type="ChEBI" id="CHEBI:58453"/>
        <dbReference type="EC" id="1.1.1.193"/>
    </reaction>
</comment>
<evidence type="ECO:0000256" key="6">
    <source>
        <dbReference type="ARBA" id="ARBA00022619"/>
    </source>
</evidence>
<evidence type="ECO:0000256" key="8">
    <source>
        <dbReference type="ARBA" id="ARBA00022801"/>
    </source>
</evidence>
<dbReference type="GO" id="GO:0009231">
    <property type="term" value="P:riboflavin biosynthetic process"/>
    <property type="evidence" value="ECO:0007669"/>
    <property type="project" value="UniProtKB-UniPathway"/>
</dbReference>
<dbReference type="InterPro" id="IPR050765">
    <property type="entry name" value="Riboflavin_Biosynth_HTPR"/>
</dbReference>
<comment type="cofactor">
    <cofactor evidence="15 18">
        <name>Zn(2+)</name>
        <dbReference type="ChEBI" id="CHEBI:29105"/>
    </cofactor>
    <text evidence="15 18">Binds 1 zinc ion.</text>
</comment>
<dbReference type="InterPro" id="IPR016192">
    <property type="entry name" value="APOBEC/CMP_deaminase_Zn-bd"/>
</dbReference>
<dbReference type="Gene3D" id="3.40.140.10">
    <property type="entry name" value="Cytidine Deaminase, domain 2"/>
    <property type="match status" value="1"/>
</dbReference>
<dbReference type="InterPro" id="IPR016193">
    <property type="entry name" value="Cytidine_deaminase-like"/>
</dbReference>
<keyword evidence="10 15" id="KW-0521">NADP</keyword>
<dbReference type="CDD" id="cd01284">
    <property type="entry name" value="Riboflavin_deaminase-reductase"/>
    <property type="match status" value="1"/>
</dbReference>
<evidence type="ECO:0000256" key="16">
    <source>
        <dbReference type="PIRSR" id="PIRSR006769-1"/>
    </source>
</evidence>
<evidence type="ECO:0000256" key="14">
    <source>
        <dbReference type="ARBA" id="ARBA00049886"/>
    </source>
</evidence>
<evidence type="ECO:0000256" key="3">
    <source>
        <dbReference type="ARBA" id="ARBA00004910"/>
    </source>
</evidence>
<feature type="binding site" evidence="17">
    <location>
        <position position="201"/>
    </location>
    <ligand>
        <name>NADP(+)</name>
        <dbReference type="ChEBI" id="CHEBI:58349"/>
    </ligand>
</feature>
<evidence type="ECO:0000256" key="15">
    <source>
        <dbReference type="PIRNR" id="PIRNR006769"/>
    </source>
</evidence>
<dbReference type="GO" id="GO:0008703">
    <property type="term" value="F:5-amino-6-(5-phosphoribosylamino)uracil reductase activity"/>
    <property type="evidence" value="ECO:0007669"/>
    <property type="project" value="UniProtKB-EC"/>
</dbReference>
<dbReference type="InterPro" id="IPR002734">
    <property type="entry name" value="RibDG_C"/>
</dbReference>
<feature type="binding site" evidence="17">
    <location>
        <position position="231"/>
    </location>
    <ligand>
        <name>NADP(+)</name>
        <dbReference type="ChEBI" id="CHEBI:58349"/>
    </ligand>
</feature>
<dbReference type="UniPathway" id="UPA00275">
    <property type="reaction ID" value="UER00401"/>
</dbReference>
<protein>
    <recommendedName>
        <fullName evidence="15">Riboflavin biosynthesis protein RibD</fullName>
    </recommendedName>
    <domain>
        <recommendedName>
            <fullName evidence="15">Diaminohydroxyphosphoribosylaminopyrimidine deaminase</fullName>
            <shortName evidence="15">DRAP deaminase</shortName>
            <ecNumber evidence="15">3.5.4.26</ecNumber>
        </recommendedName>
        <alternativeName>
            <fullName evidence="15">Riboflavin-specific deaminase</fullName>
        </alternativeName>
    </domain>
    <domain>
        <recommendedName>
            <fullName evidence="15">5-amino-6-(5-phosphoribosylamino)uracil reductase</fullName>
            <ecNumber evidence="15">1.1.1.193</ecNumber>
        </recommendedName>
        <alternativeName>
            <fullName evidence="15">HTP reductase</fullName>
        </alternativeName>
    </domain>
</protein>
<dbReference type="AlphaFoldDB" id="A0A480AEF0"/>